<name>A0A7C2BFC4_THERO</name>
<protein>
    <submittedName>
        <fullName evidence="4">Cytochrome c</fullName>
    </submittedName>
</protein>
<dbReference type="AlphaFoldDB" id="A0A7C2BFC4"/>
<dbReference type="Gene3D" id="1.10.760.10">
    <property type="entry name" value="Cytochrome c-like domain"/>
    <property type="match status" value="1"/>
</dbReference>
<dbReference type="GO" id="GO:0020037">
    <property type="term" value="F:heme binding"/>
    <property type="evidence" value="ECO:0007669"/>
    <property type="project" value="InterPro"/>
</dbReference>
<dbReference type="GO" id="GO:0046872">
    <property type="term" value="F:metal ion binding"/>
    <property type="evidence" value="ECO:0007669"/>
    <property type="project" value="UniProtKB-KW"/>
</dbReference>
<evidence type="ECO:0000256" key="3">
    <source>
        <dbReference type="ARBA" id="ARBA00023004"/>
    </source>
</evidence>
<organism evidence="4">
    <name type="scientific">Thermomicrobium roseum</name>
    <dbReference type="NCBI Taxonomy" id="500"/>
    <lineage>
        <taxon>Bacteria</taxon>
        <taxon>Pseudomonadati</taxon>
        <taxon>Thermomicrobiota</taxon>
        <taxon>Thermomicrobia</taxon>
        <taxon>Thermomicrobiales</taxon>
        <taxon>Thermomicrobiaceae</taxon>
        <taxon>Thermomicrobium</taxon>
    </lineage>
</organism>
<accession>A0A7C2BFC4</accession>
<dbReference type="GO" id="GO:0009055">
    <property type="term" value="F:electron transfer activity"/>
    <property type="evidence" value="ECO:0007669"/>
    <property type="project" value="InterPro"/>
</dbReference>
<dbReference type="SUPFAM" id="SSF46626">
    <property type="entry name" value="Cytochrome c"/>
    <property type="match status" value="1"/>
</dbReference>
<evidence type="ECO:0000256" key="2">
    <source>
        <dbReference type="ARBA" id="ARBA00022723"/>
    </source>
</evidence>
<evidence type="ECO:0000313" key="4">
    <source>
        <dbReference type="EMBL" id="HEF65445.1"/>
    </source>
</evidence>
<reference evidence="4" key="1">
    <citation type="journal article" date="2020" name="mSystems">
        <title>Genome- and Community-Level Interaction Insights into Carbon Utilization and Element Cycling Functions of Hydrothermarchaeota in Hydrothermal Sediment.</title>
        <authorList>
            <person name="Zhou Z."/>
            <person name="Liu Y."/>
            <person name="Xu W."/>
            <person name="Pan J."/>
            <person name="Luo Z.H."/>
            <person name="Li M."/>
        </authorList>
    </citation>
    <scope>NUCLEOTIDE SEQUENCE [LARGE SCALE GENOMIC DNA]</scope>
    <source>
        <strain evidence="4">SpSt-222</strain>
    </source>
</reference>
<dbReference type="EMBL" id="DSJL01000011">
    <property type="protein sequence ID" value="HEF65445.1"/>
    <property type="molecule type" value="Genomic_DNA"/>
</dbReference>
<dbReference type="PROSITE" id="PS51007">
    <property type="entry name" value="CYTC"/>
    <property type="match status" value="1"/>
</dbReference>
<keyword evidence="3" id="KW-0408">Iron</keyword>
<evidence type="ECO:0000256" key="1">
    <source>
        <dbReference type="ARBA" id="ARBA00022617"/>
    </source>
</evidence>
<gene>
    <name evidence="4" type="ORF">ENP47_07595</name>
</gene>
<keyword evidence="2" id="KW-0479">Metal-binding</keyword>
<dbReference type="InterPro" id="IPR009056">
    <property type="entry name" value="Cyt_c-like_dom"/>
</dbReference>
<dbReference type="Pfam" id="PF00034">
    <property type="entry name" value="Cytochrom_C"/>
    <property type="match status" value="1"/>
</dbReference>
<comment type="caution">
    <text evidence="4">The sequence shown here is derived from an EMBL/GenBank/DDBJ whole genome shotgun (WGS) entry which is preliminary data.</text>
</comment>
<dbReference type="InterPro" id="IPR036909">
    <property type="entry name" value="Cyt_c-like_dom_sf"/>
</dbReference>
<keyword evidence="1" id="KW-0349">Heme</keyword>
<proteinExistence type="predicted"/>
<sequence>MSRNLLVLAILSLLVGILGLGIIGALASRQISRGLSPEERGRWIYSTATDPDSGAPIPYSGGMMMPMACADCHGIDGRGLRTPMFVSPDIRYRNLTDPQGMIEPDGSRGHTYHSDEEIRRAITEGIGPDGEPLSWPMPRWQLTDQQFRDLLAYLKTLP</sequence>